<dbReference type="Proteomes" id="UP000441404">
    <property type="component" value="Unassembled WGS sequence"/>
</dbReference>
<evidence type="ECO:0000313" key="2">
    <source>
        <dbReference type="Proteomes" id="UP000441404"/>
    </source>
</evidence>
<sequence>MSEHSLHSSYREKLIEHLLIGELLKFSWLSKDFTLEIAKPEVDNSGYDIIAESNGVIRHIQLKAAFVGSATASQKIHIALAKKPSGCVVLVYFSNETLELGPYYFYGAAPGFPLPSLDHLRIAKHTKGDAGGVKAERPNIRVLNRGQFEKLNTVNDLYEKLFGRSP</sequence>
<dbReference type="EMBL" id="WIWJ01000044">
    <property type="protein sequence ID" value="MQT49117.1"/>
    <property type="molecule type" value="Genomic_DNA"/>
</dbReference>
<accession>A0A7X1WC34</accession>
<comment type="caution">
    <text evidence="1">The sequence shown here is derived from an EMBL/GenBank/DDBJ whole genome shotgun (WGS) entry which is preliminary data.</text>
</comment>
<dbReference type="AlphaFoldDB" id="A0A7X1WC34"/>
<protein>
    <recommendedName>
        <fullName evidence="3">DUF4365 domain-containing protein</fullName>
    </recommendedName>
</protein>
<dbReference type="RefSeq" id="WP_153429918.1">
    <property type="nucleotide sequence ID" value="NZ_WIWJ01000044.1"/>
</dbReference>
<reference evidence="1 2" key="1">
    <citation type="submission" date="2019-10" db="EMBL/GenBank/DDBJ databases">
        <title>Evaluation of single-gene subtyping targets for Pseudomonas.</title>
        <authorList>
            <person name="Reichler S.J."/>
            <person name="Orsi R.H."/>
            <person name="Wiedmann M."/>
            <person name="Martin N.H."/>
            <person name="Murphy S.I."/>
        </authorList>
    </citation>
    <scope>NUCLEOTIDE SEQUENCE [LARGE SCALE GENOMIC DNA]</scope>
    <source>
        <strain evidence="1 2">FSL R10-3257</strain>
    </source>
</reference>
<proteinExistence type="predicted"/>
<name>A0A7X1WC34_9PSED</name>
<evidence type="ECO:0000313" key="1">
    <source>
        <dbReference type="EMBL" id="MQT49117.1"/>
    </source>
</evidence>
<gene>
    <name evidence="1" type="ORF">GHO40_20640</name>
</gene>
<organism evidence="1 2">
    <name type="scientific">Pseudomonas helleri</name>
    <dbReference type="NCBI Taxonomy" id="1608996"/>
    <lineage>
        <taxon>Bacteria</taxon>
        <taxon>Pseudomonadati</taxon>
        <taxon>Pseudomonadota</taxon>
        <taxon>Gammaproteobacteria</taxon>
        <taxon>Pseudomonadales</taxon>
        <taxon>Pseudomonadaceae</taxon>
        <taxon>Pseudomonas</taxon>
    </lineage>
</organism>
<evidence type="ECO:0008006" key="3">
    <source>
        <dbReference type="Google" id="ProtNLM"/>
    </source>
</evidence>